<keyword evidence="1" id="KW-0808">Transferase</keyword>
<protein>
    <submittedName>
        <fullName evidence="1">SAM-dependent methyltransferase</fullName>
    </submittedName>
</protein>
<proteinExistence type="predicted"/>
<dbReference type="EMBL" id="CP011390">
    <property type="protein sequence ID" value="ANE53346.1"/>
    <property type="molecule type" value="Genomic_DNA"/>
</dbReference>
<keyword evidence="1" id="KW-0489">Methyltransferase</keyword>
<organism evidence="1 2">
    <name type="scientific">Flavisolibacter tropicus</name>
    <dbReference type="NCBI Taxonomy" id="1492898"/>
    <lineage>
        <taxon>Bacteria</taxon>
        <taxon>Pseudomonadati</taxon>
        <taxon>Bacteroidota</taxon>
        <taxon>Chitinophagia</taxon>
        <taxon>Chitinophagales</taxon>
        <taxon>Chitinophagaceae</taxon>
        <taxon>Flavisolibacter</taxon>
    </lineage>
</organism>
<dbReference type="KEGG" id="fla:SY85_06030"/>
<gene>
    <name evidence="1" type="ORF">SY85_06030</name>
</gene>
<reference evidence="1 2" key="2">
    <citation type="journal article" date="2016" name="Int. J. Syst. Evol. Microbiol.">
        <title>Flavisolibacter tropicus sp. nov., isolated from tropical soil.</title>
        <authorList>
            <person name="Lee J.J."/>
            <person name="Kang M.S."/>
            <person name="Kim G.S."/>
            <person name="Lee C.S."/>
            <person name="Lim S."/>
            <person name="Lee J."/>
            <person name="Roh S.H."/>
            <person name="Kang H."/>
            <person name="Ha J.M."/>
            <person name="Bae S."/>
            <person name="Jung H.Y."/>
            <person name="Kim M.K."/>
        </authorList>
    </citation>
    <scope>NUCLEOTIDE SEQUENCE [LARGE SCALE GENOMIC DNA]</scope>
    <source>
        <strain evidence="1 2">LCS9</strain>
    </source>
</reference>
<dbReference type="PATRIC" id="fig|1492898.3.peg.1307"/>
<dbReference type="GO" id="GO:0032259">
    <property type="term" value="P:methylation"/>
    <property type="evidence" value="ECO:0007669"/>
    <property type="project" value="UniProtKB-KW"/>
</dbReference>
<keyword evidence="2" id="KW-1185">Reference proteome</keyword>
<dbReference type="CDD" id="cd02440">
    <property type="entry name" value="AdoMet_MTases"/>
    <property type="match status" value="1"/>
</dbReference>
<accession>A0A172U245</accession>
<evidence type="ECO:0000313" key="2">
    <source>
        <dbReference type="Proteomes" id="UP000077177"/>
    </source>
</evidence>
<dbReference type="Gene3D" id="3.40.50.150">
    <property type="entry name" value="Vaccinia Virus protein VP39"/>
    <property type="match status" value="1"/>
</dbReference>
<dbReference type="Proteomes" id="UP000077177">
    <property type="component" value="Chromosome"/>
</dbReference>
<evidence type="ECO:0000313" key="1">
    <source>
        <dbReference type="EMBL" id="ANE53346.1"/>
    </source>
</evidence>
<sequence length="259" mass="29412">MSKKYLHYYRTALNGKGHGMHSPFVFQFILHVLNNNSHYKSPATIEALRKHLLKDTTVLNIEDMGAGSRTGAGKQRSVQQLAKSAVKPKKYSQLLYRLVKRYQPQTIVELGTSLGITTAYVATANPAAKVITVEGSEAIHQVAQANFKTLKLGNIEALQGNFDNVLPQVLQHLPKVDLGYIDGNHRLAPTLSYFEQFLQHAHNDTILIFDDIHWSAEMEQAWEQIKAHPAVTCTVDIFFLGFVFFRNEFKEEQHFTIRY</sequence>
<dbReference type="InterPro" id="IPR029063">
    <property type="entry name" value="SAM-dependent_MTases_sf"/>
</dbReference>
<dbReference type="STRING" id="1492898.SY85_06030"/>
<dbReference type="GO" id="GO:0008168">
    <property type="term" value="F:methyltransferase activity"/>
    <property type="evidence" value="ECO:0007669"/>
    <property type="project" value="UniProtKB-KW"/>
</dbReference>
<reference evidence="2" key="1">
    <citation type="submission" date="2015-01" db="EMBL/GenBank/DDBJ databases">
        <title>Flavisolibacter sp./LCS9/ whole genome sequencing.</title>
        <authorList>
            <person name="Kim M.K."/>
            <person name="Srinivasan S."/>
            <person name="Lee J.-J."/>
        </authorList>
    </citation>
    <scope>NUCLEOTIDE SEQUENCE [LARGE SCALE GENOMIC DNA]</scope>
    <source>
        <strain evidence="2">LCS9</strain>
    </source>
</reference>
<dbReference type="SUPFAM" id="SSF53335">
    <property type="entry name" value="S-adenosyl-L-methionine-dependent methyltransferases"/>
    <property type="match status" value="1"/>
</dbReference>
<dbReference type="Pfam" id="PF13578">
    <property type="entry name" value="Methyltransf_24"/>
    <property type="match status" value="1"/>
</dbReference>
<name>A0A172U245_9BACT</name>
<dbReference type="AlphaFoldDB" id="A0A172U245"/>